<dbReference type="InterPro" id="IPR019734">
    <property type="entry name" value="TPR_rpt"/>
</dbReference>
<name>A0A1V1PH97_9BACT</name>
<feature type="repeat" description="TPR" evidence="1">
    <location>
        <begin position="430"/>
        <end position="463"/>
    </location>
</feature>
<dbReference type="Pfam" id="PF13432">
    <property type="entry name" value="TPR_16"/>
    <property type="match status" value="1"/>
</dbReference>
<comment type="caution">
    <text evidence="2">The sequence shown here is derived from an EMBL/GenBank/DDBJ whole genome shotgun (WGS) entry which is preliminary data.</text>
</comment>
<dbReference type="Gene3D" id="1.25.40.10">
    <property type="entry name" value="Tetratricopeptide repeat domain"/>
    <property type="match status" value="5"/>
</dbReference>
<dbReference type="PROSITE" id="PS50005">
    <property type="entry name" value="TPR"/>
    <property type="match status" value="4"/>
</dbReference>
<dbReference type="Pfam" id="PF13176">
    <property type="entry name" value="TPR_7"/>
    <property type="match status" value="1"/>
</dbReference>
<sequence>MLQGAIARYRSRKWEEAIGITSRIIEAFPDSPHVERAHFIRSLSMDHFLRLTLPVDFEKIVLSYRDAIEANPGSYYIPHIQLEIGNIYFQLGKYYDALLYYKLADRSNINIRPDVLLSYGISYGLINKTEESIKLFDRLIQKHPASLQAVKARVEMAKGLFQQKAFTASMKVLNAIREKDPDVIYEYPDILLYIGYNLYEMGQFRKARDTLSRAINYFPDMESNHLVLTRIADLYWEDDLIDKAVRIYNQVYTAYPDTDGALISAIRLVEHANVTAKERYAKRIIHKVKFNRLPAEVYDEIIQNHKKNPLAQLALLKVAIQKEKDGNHEDAIKTIIRLLKNYPSTKLKPDAQVALRTSLESLTHQLHAQKEYHRIVNDFNTFQRYLTVKNFSGQYMLELGNSFLALNLYRRAQRIYVRASERFIKKEQPADLFFGMGESSFQLKEIDNAITHFQKFIEKFPDDPRLNLVYSRMGNIANSQQEYIKAIAYFEQAILQKKYPDLLKDYLRLARAYRKTRRFDKAIATLKNNVTLFSQYKDVPLERIFDVYQEMGEVYFQVGDKRAAAVAFEEALRSVPKEQNSIPVQFRLAECYSHLQVRDKAKQILTRIKNAKDQFWSKMAEAMMKEIEVNRQLENFTQINQQAS</sequence>
<dbReference type="Pfam" id="PF13174">
    <property type="entry name" value="TPR_6"/>
    <property type="match status" value="5"/>
</dbReference>
<dbReference type="Proteomes" id="UP000189670">
    <property type="component" value="Unassembled WGS sequence"/>
</dbReference>
<reference evidence="3" key="1">
    <citation type="submission" date="2012-11" db="EMBL/GenBank/DDBJ databases">
        <authorList>
            <person name="Lucero-Rivera Y.E."/>
            <person name="Tovar-Ramirez D."/>
        </authorList>
    </citation>
    <scope>NUCLEOTIDE SEQUENCE [LARGE SCALE GENOMIC DNA]</scope>
    <source>
        <strain evidence="3">Araruama</strain>
    </source>
</reference>
<dbReference type="AlphaFoldDB" id="A0A1V1PH97"/>
<dbReference type="SUPFAM" id="SSF48452">
    <property type="entry name" value="TPR-like"/>
    <property type="match status" value="3"/>
</dbReference>
<dbReference type="SMART" id="SM00028">
    <property type="entry name" value="TPR"/>
    <property type="match status" value="11"/>
</dbReference>
<protein>
    <submittedName>
        <fullName evidence="2">Uncharacterized protein</fullName>
    </submittedName>
</protein>
<proteinExistence type="predicted"/>
<feature type="repeat" description="TPR" evidence="1">
    <location>
        <begin position="545"/>
        <end position="578"/>
    </location>
</feature>
<gene>
    <name evidence="2" type="ORF">OMM_00383</name>
</gene>
<organism evidence="2 3">
    <name type="scientific">Candidatus Magnetoglobus multicellularis str. Araruama</name>
    <dbReference type="NCBI Taxonomy" id="890399"/>
    <lineage>
        <taxon>Bacteria</taxon>
        <taxon>Pseudomonadati</taxon>
        <taxon>Thermodesulfobacteriota</taxon>
        <taxon>Desulfobacteria</taxon>
        <taxon>Desulfobacterales</taxon>
        <taxon>Desulfobacteraceae</taxon>
        <taxon>Candidatus Magnetoglobus</taxon>
    </lineage>
</organism>
<evidence type="ECO:0000256" key="1">
    <source>
        <dbReference type="PROSITE-ProRule" id="PRU00339"/>
    </source>
</evidence>
<dbReference type="PANTHER" id="PTHR12558">
    <property type="entry name" value="CELL DIVISION CYCLE 16,23,27"/>
    <property type="match status" value="1"/>
</dbReference>
<evidence type="ECO:0000313" key="3">
    <source>
        <dbReference type="Proteomes" id="UP000189670"/>
    </source>
</evidence>
<feature type="repeat" description="TPR" evidence="1">
    <location>
        <begin position="113"/>
        <end position="146"/>
    </location>
</feature>
<keyword evidence="1" id="KW-0802">TPR repeat</keyword>
<dbReference type="EMBL" id="ATBP01000018">
    <property type="protein sequence ID" value="ETR74176.1"/>
    <property type="molecule type" value="Genomic_DNA"/>
</dbReference>
<dbReference type="PANTHER" id="PTHR12558:SF13">
    <property type="entry name" value="CELL DIVISION CYCLE PROTEIN 27 HOMOLOG"/>
    <property type="match status" value="1"/>
</dbReference>
<dbReference type="InterPro" id="IPR011990">
    <property type="entry name" value="TPR-like_helical_dom_sf"/>
</dbReference>
<dbReference type="Pfam" id="PF13181">
    <property type="entry name" value="TPR_8"/>
    <property type="match status" value="3"/>
</dbReference>
<evidence type="ECO:0000313" key="2">
    <source>
        <dbReference type="EMBL" id="ETR74176.1"/>
    </source>
</evidence>
<accession>A0A1V1PH97</accession>
<feature type="repeat" description="TPR" evidence="1">
    <location>
        <begin position="188"/>
        <end position="221"/>
    </location>
</feature>